<proteinExistence type="predicted"/>
<dbReference type="RefSeq" id="WP_038843336.1">
    <property type="nucleotide sequence ID" value="NZ_ASGY01000029.1"/>
</dbReference>
<evidence type="ECO:0000313" key="2">
    <source>
        <dbReference type="Proteomes" id="UP000030060"/>
    </source>
</evidence>
<name>A0A0A1Z7L8_PSEFL</name>
<protein>
    <submittedName>
        <fullName evidence="1">Uncharacterized protein</fullName>
    </submittedName>
</protein>
<dbReference type="Proteomes" id="UP000030060">
    <property type="component" value="Unassembled WGS sequence"/>
</dbReference>
<gene>
    <name evidence="1" type="ORF">K814_0104090</name>
</gene>
<sequence>MTYQFFDRADAITFLTEHLNSTGLGDNAEVVAQTLIDEWRVDSSKVAGDSTHRAVFKPTRWVIRDADLQLLNSLASVLRDVISASVLASSGHASDAKMAALAFSAGRKLIKVALNMYQKGARLEEHEFFVLMLLRKDSGGATLEALQDAYEARYGENGDVKALLERLADYPTRSETMALVRHGENGCWISQGV</sequence>
<accession>A0A0A1Z7L8</accession>
<evidence type="ECO:0000313" key="1">
    <source>
        <dbReference type="EMBL" id="KGE69234.1"/>
    </source>
</evidence>
<reference evidence="1 2" key="1">
    <citation type="journal article" date="2013" name="Genome Announc.">
        <title>Draft Genome Sequence of Pseudomonas fluorescens LMG 5329, a White Line-Inducing Principle-Producing Bioindicator for the Mushroom Pathogen Pseudomonas tolaasii.</title>
        <authorList>
            <person name="Ghequire M.G."/>
            <person name="Rokni-Zadeh H."/>
            <person name="Zarrineh P."/>
            <person name="De Mot R."/>
        </authorList>
    </citation>
    <scope>NUCLEOTIDE SEQUENCE [LARGE SCALE GENOMIC DNA]</scope>
    <source>
        <strain evidence="1 2">LMG 5329</strain>
    </source>
</reference>
<comment type="caution">
    <text evidence="1">The sequence shown here is derived from an EMBL/GenBank/DDBJ whole genome shotgun (WGS) entry which is preliminary data.</text>
</comment>
<organism evidence="1 2">
    <name type="scientific">Pseudomonas fluorescens LMG 5329</name>
    <dbReference type="NCBI Taxonomy" id="1324332"/>
    <lineage>
        <taxon>Bacteria</taxon>
        <taxon>Pseudomonadati</taxon>
        <taxon>Pseudomonadota</taxon>
        <taxon>Gammaproteobacteria</taxon>
        <taxon>Pseudomonadales</taxon>
        <taxon>Pseudomonadaceae</taxon>
        <taxon>Pseudomonas</taxon>
    </lineage>
</organism>
<dbReference type="AlphaFoldDB" id="A0A0A1Z7L8"/>
<dbReference type="EMBL" id="ASGY01000029">
    <property type="protein sequence ID" value="KGE69234.1"/>
    <property type="molecule type" value="Genomic_DNA"/>
</dbReference>
<dbReference type="OrthoDB" id="9966574at2"/>